<sequence>MELMRLPIIDPEEMDERQRAIADRIAGRRGAVRGPFRVWLNSPELCDRVESLGAFVRFDSSLPTRLSELALLLAARAFDAQYSWNAHVDKAVDAGIPRAAVEAIARREAPAFDRDEDAAFHAFCAELLADHFVSEATFRAAEAHFGAKGLVEAVGCLGNFAMLAMCLNAFEVDLQPDREPPFPDVRGFARTGTREG</sequence>
<proteinExistence type="predicted"/>
<dbReference type="Gene3D" id="1.20.1290.10">
    <property type="entry name" value="AhpD-like"/>
    <property type="match status" value="1"/>
</dbReference>
<gene>
    <name evidence="1" type="ORF">GCM10009830_40020</name>
</gene>
<name>A0ABN2HIE8_9ACTN</name>
<keyword evidence="2" id="KW-1185">Reference proteome</keyword>
<dbReference type="Proteomes" id="UP001499851">
    <property type="component" value="Unassembled WGS sequence"/>
</dbReference>
<dbReference type="SUPFAM" id="SSF69118">
    <property type="entry name" value="AhpD-like"/>
    <property type="match status" value="1"/>
</dbReference>
<evidence type="ECO:0000313" key="1">
    <source>
        <dbReference type="EMBL" id="GAA1688413.1"/>
    </source>
</evidence>
<organism evidence="1 2">
    <name type="scientific">Glycomyces endophyticus</name>
    <dbReference type="NCBI Taxonomy" id="480996"/>
    <lineage>
        <taxon>Bacteria</taxon>
        <taxon>Bacillati</taxon>
        <taxon>Actinomycetota</taxon>
        <taxon>Actinomycetes</taxon>
        <taxon>Glycomycetales</taxon>
        <taxon>Glycomycetaceae</taxon>
        <taxon>Glycomyces</taxon>
    </lineage>
</organism>
<accession>A0ABN2HIE8</accession>
<comment type="caution">
    <text evidence="1">The sequence shown here is derived from an EMBL/GenBank/DDBJ whole genome shotgun (WGS) entry which is preliminary data.</text>
</comment>
<dbReference type="PANTHER" id="PTHR34846">
    <property type="entry name" value="4-CARBOXYMUCONOLACTONE DECARBOXYLASE FAMILY PROTEIN (AFU_ORTHOLOGUE AFUA_6G11590)"/>
    <property type="match status" value="1"/>
</dbReference>
<protein>
    <submittedName>
        <fullName evidence="1">Carboxymuconolactone decarboxylase family protein</fullName>
    </submittedName>
</protein>
<dbReference type="InterPro" id="IPR029032">
    <property type="entry name" value="AhpD-like"/>
</dbReference>
<evidence type="ECO:0000313" key="2">
    <source>
        <dbReference type="Proteomes" id="UP001499851"/>
    </source>
</evidence>
<reference evidence="1 2" key="1">
    <citation type="journal article" date="2019" name="Int. J. Syst. Evol. Microbiol.">
        <title>The Global Catalogue of Microorganisms (GCM) 10K type strain sequencing project: providing services to taxonomists for standard genome sequencing and annotation.</title>
        <authorList>
            <consortium name="The Broad Institute Genomics Platform"/>
            <consortium name="The Broad Institute Genome Sequencing Center for Infectious Disease"/>
            <person name="Wu L."/>
            <person name="Ma J."/>
        </authorList>
    </citation>
    <scope>NUCLEOTIDE SEQUENCE [LARGE SCALE GENOMIC DNA]</scope>
    <source>
        <strain evidence="1 2">JCM 16001</strain>
    </source>
</reference>
<dbReference type="EMBL" id="BAAAQF010000019">
    <property type="protein sequence ID" value="GAA1688413.1"/>
    <property type="molecule type" value="Genomic_DNA"/>
</dbReference>
<dbReference type="PANTHER" id="PTHR34846:SF11">
    <property type="entry name" value="4-CARBOXYMUCONOLACTONE DECARBOXYLASE FAMILY PROTEIN (AFU_ORTHOLOGUE AFUA_6G11590)"/>
    <property type="match status" value="1"/>
</dbReference>